<evidence type="ECO:0000313" key="3">
    <source>
        <dbReference type="Proteomes" id="UP000053776"/>
    </source>
</evidence>
<gene>
    <name evidence="2" type="ORF">PVMG_05944</name>
</gene>
<evidence type="ECO:0000313" key="2">
    <source>
        <dbReference type="EMBL" id="KMZ95115.1"/>
    </source>
</evidence>
<organism evidence="2 3">
    <name type="scientific">Plasmodium vivax Mauritania I</name>
    <dbReference type="NCBI Taxonomy" id="1035515"/>
    <lineage>
        <taxon>Eukaryota</taxon>
        <taxon>Sar</taxon>
        <taxon>Alveolata</taxon>
        <taxon>Apicomplexa</taxon>
        <taxon>Aconoidasida</taxon>
        <taxon>Haemosporida</taxon>
        <taxon>Plasmodiidae</taxon>
        <taxon>Plasmodium</taxon>
        <taxon>Plasmodium (Plasmodium)</taxon>
    </lineage>
</organism>
<sequence>MTIEEYEEKCPLSKFIKRVKDESIYKSFESMPKLHSIVQTNNDIIKKIGCGLYSGYNYLSAFPHNKERTDFCNYLNLWLDEQKITHVNNENKIAENEWDLIEELWNNLKVVYGSVRCDRHEEENTLEIKKRIKLMVYCVNRDYFKDVCSRAINYNYNTGSMCSDFSRFTDKYYAKFWIESGCFDDTINPNDHRYYISENCNLHNMSITFPKFDSTSKKIVYDDISRKPIQQCKNTKIISDDGASLDNNPAFKVDGQAAPVRAETTSSLGETVSEHSRSDSTQLAPPSQIELTLTENGTSKTIYYTGLSTLGVVFSSMVLYKV</sequence>
<dbReference type="AlphaFoldDB" id="A0A0J9THK6"/>
<dbReference type="EMBL" id="KQ235001">
    <property type="protein sequence ID" value="KMZ95115.1"/>
    <property type="molecule type" value="Genomic_DNA"/>
</dbReference>
<proteinExistence type="predicted"/>
<reference evidence="2 3" key="1">
    <citation type="submission" date="2011-08" db="EMBL/GenBank/DDBJ databases">
        <title>The Genome Sequence of Plasmodium vivax Mauritania I.</title>
        <authorList>
            <consortium name="The Broad Institute Genome Sequencing Platform"/>
            <consortium name="The Broad Institute Genome Sequencing Center for Infectious Disease"/>
            <person name="Neafsey D."/>
            <person name="Carlton J."/>
            <person name="Barnwell J."/>
            <person name="Collins W."/>
            <person name="Escalante A."/>
            <person name="Mullikin J."/>
            <person name="Saul A."/>
            <person name="Guigo R."/>
            <person name="Camara F."/>
            <person name="Young S.K."/>
            <person name="Zeng Q."/>
            <person name="Gargeya S."/>
            <person name="Fitzgerald M."/>
            <person name="Haas B."/>
            <person name="Abouelleil A."/>
            <person name="Alvarado L."/>
            <person name="Arachchi H.M."/>
            <person name="Berlin A."/>
            <person name="Brown A."/>
            <person name="Chapman S.B."/>
            <person name="Chen Z."/>
            <person name="Dunbar C."/>
            <person name="Freedman E."/>
            <person name="Gearin G."/>
            <person name="Gellesch M."/>
            <person name="Goldberg J."/>
            <person name="Griggs A."/>
            <person name="Gujja S."/>
            <person name="Heiman D."/>
            <person name="Howarth C."/>
            <person name="Larson L."/>
            <person name="Lui A."/>
            <person name="MacDonald P.J.P."/>
            <person name="Montmayeur A."/>
            <person name="Murphy C."/>
            <person name="Neiman D."/>
            <person name="Pearson M."/>
            <person name="Priest M."/>
            <person name="Roberts A."/>
            <person name="Saif S."/>
            <person name="Shea T."/>
            <person name="Shenoy N."/>
            <person name="Sisk P."/>
            <person name="Stolte C."/>
            <person name="Sykes S."/>
            <person name="Wortman J."/>
            <person name="Nusbaum C."/>
            <person name="Birren B."/>
        </authorList>
    </citation>
    <scope>NUCLEOTIDE SEQUENCE [LARGE SCALE GENOMIC DNA]</scope>
    <source>
        <strain evidence="2 3">Mauritania I</strain>
    </source>
</reference>
<evidence type="ECO:0000256" key="1">
    <source>
        <dbReference type="SAM" id="MobiDB-lite"/>
    </source>
</evidence>
<dbReference type="OrthoDB" id="384156at2759"/>
<protein>
    <recommendedName>
        <fullName evidence="4">Variable surface protein Vir24</fullName>
    </recommendedName>
</protein>
<name>A0A0J9THK6_PLAVI</name>
<dbReference type="Proteomes" id="UP000053776">
    <property type="component" value="Unassembled WGS sequence"/>
</dbReference>
<accession>A0A0J9THK6</accession>
<feature type="region of interest" description="Disordered" evidence="1">
    <location>
        <begin position="264"/>
        <end position="285"/>
    </location>
</feature>
<evidence type="ECO:0008006" key="4">
    <source>
        <dbReference type="Google" id="ProtNLM"/>
    </source>
</evidence>